<evidence type="ECO:0000313" key="2">
    <source>
        <dbReference type="EMBL" id="SDJ18941.1"/>
    </source>
</evidence>
<feature type="transmembrane region" description="Helical" evidence="1">
    <location>
        <begin position="45"/>
        <end position="63"/>
    </location>
</feature>
<sequence length="81" mass="9039">MQIDHDRNEPNIDRTPGPWRWVFPVLLVMVVINAVTGTISWPSFLGGLGVGGVLAAWAIEVTGNKVPDSWRRKSSNRDRDI</sequence>
<protein>
    <submittedName>
        <fullName evidence="2">Uncharacterized protein</fullName>
    </submittedName>
</protein>
<feature type="transmembrane region" description="Helical" evidence="1">
    <location>
        <begin position="21"/>
        <end position="39"/>
    </location>
</feature>
<keyword evidence="1" id="KW-0812">Transmembrane</keyword>
<gene>
    <name evidence="2" type="ORF">SAMN05428983_0555</name>
</gene>
<comment type="caution">
    <text evidence="2">The sequence shown here is derived from an EMBL/GenBank/DDBJ whole genome shotgun (WGS) entry which is preliminary data.</text>
</comment>
<evidence type="ECO:0000256" key="1">
    <source>
        <dbReference type="SAM" id="Phobius"/>
    </source>
</evidence>
<reference evidence="2 3" key="1">
    <citation type="submission" date="2016-10" db="EMBL/GenBank/DDBJ databases">
        <authorList>
            <person name="Varghese N."/>
            <person name="Submissions S."/>
        </authorList>
    </citation>
    <scope>NUCLEOTIDE SEQUENCE [LARGE SCALE GENOMIC DNA]</scope>
    <source>
        <strain evidence="2 3">PDC82</strain>
    </source>
</reference>
<dbReference type="Proteomes" id="UP000198917">
    <property type="component" value="Unassembled WGS sequence"/>
</dbReference>
<proteinExistence type="predicted"/>
<keyword evidence="1" id="KW-0472">Membrane</keyword>
<organism evidence="2 3">
    <name type="scientific">Agrobacterium fabrum</name>
    <dbReference type="NCBI Taxonomy" id="1176649"/>
    <lineage>
        <taxon>Bacteria</taxon>
        <taxon>Pseudomonadati</taxon>
        <taxon>Pseudomonadota</taxon>
        <taxon>Alphaproteobacteria</taxon>
        <taxon>Hyphomicrobiales</taxon>
        <taxon>Rhizobiaceae</taxon>
        <taxon>Rhizobium/Agrobacterium group</taxon>
        <taxon>Agrobacterium</taxon>
        <taxon>Agrobacterium tumefaciens complex</taxon>
    </lineage>
</organism>
<accession>A0A7Z7BGK4</accession>
<dbReference type="EMBL" id="FNEW01000001">
    <property type="protein sequence ID" value="SDJ18941.1"/>
    <property type="molecule type" value="Genomic_DNA"/>
</dbReference>
<evidence type="ECO:0000313" key="3">
    <source>
        <dbReference type="Proteomes" id="UP000198917"/>
    </source>
</evidence>
<name>A0A7Z7BGK4_9HYPH</name>
<keyword evidence="1" id="KW-1133">Transmembrane helix</keyword>
<dbReference type="AlphaFoldDB" id="A0A7Z7BGK4"/>